<dbReference type="EMBL" id="JAZDWU010000007">
    <property type="protein sequence ID" value="KAK9996557.1"/>
    <property type="molecule type" value="Genomic_DNA"/>
</dbReference>
<keyword evidence="4" id="KW-0862">Zinc</keyword>
<dbReference type="InterPro" id="IPR003656">
    <property type="entry name" value="Znf_BED"/>
</dbReference>
<dbReference type="InterPro" id="IPR007021">
    <property type="entry name" value="DUF659"/>
</dbReference>
<dbReference type="GO" id="GO:0008270">
    <property type="term" value="F:zinc ion binding"/>
    <property type="evidence" value="ECO:0007669"/>
    <property type="project" value="UniProtKB-KW"/>
</dbReference>
<proteinExistence type="predicted"/>
<dbReference type="GO" id="GO:0005634">
    <property type="term" value="C:nucleus"/>
    <property type="evidence" value="ECO:0007669"/>
    <property type="project" value="UniProtKB-SubCell"/>
</dbReference>
<evidence type="ECO:0000256" key="2">
    <source>
        <dbReference type="ARBA" id="ARBA00022723"/>
    </source>
</evidence>
<feature type="domain" description="BED-type" evidence="9">
    <location>
        <begin position="9"/>
        <end position="68"/>
    </location>
</feature>
<gene>
    <name evidence="10" type="ORF">SO802_021243</name>
</gene>
<accession>A0AAW2CGT1</accession>
<name>A0AAW2CGT1_9ROSI</name>
<comment type="caution">
    <text evidence="10">The sequence shown here is derived from an EMBL/GenBank/DDBJ whole genome shotgun (WGS) entry which is preliminary data.</text>
</comment>
<evidence type="ECO:0000256" key="8">
    <source>
        <dbReference type="SAM" id="MobiDB-lite"/>
    </source>
</evidence>
<evidence type="ECO:0000256" key="5">
    <source>
        <dbReference type="ARBA" id="ARBA00023125"/>
    </source>
</evidence>
<dbReference type="InterPro" id="IPR008906">
    <property type="entry name" value="HATC_C_dom"/>
</dbReference>
<dbReference type="InterPro" id="IPR012337">
    <property type="entry name" value="RNaseH-like_sf"/>
</dbReference>
<dbReference type="SUPFAM" id="SSF53098">
    <property type="entry name" value="Ribonuclease H-like"/>
    <property type="match status" value="1"/>
</dbReference>
<keyword evidence="11" id="KW-1185">Reference proteome</keyword>
<keyword evidence="5" id="KW-0238">DNA-binding</keyword>
<evidence type="ECO:0000256" key="6">
    <source>
        <dbReference type="ARBA" id="ARBA00023242"/>
    </source>
</evidence>
<dbReference type="Pfam" id="PF04937">
    <property type="entry name" value="DUF659"/>
    <property type="match status" value="1"/>
</dbReference>
<dbReference type="PROSITE" id="PS50808">
    <property type="entry name" value="ZF_BED"/>
    <property type="match status" value="1"/>
</dbReference>
<evidence type="ECO:0000313" key="10">
    <source>
        <dbReference type="EMBL" id="KAK9996557.1"/>
    </source>
</evidence>
<evidence type="ECO:0000259" key="9">
    <source>
        <dbReference type="PROSITE" id="PS50808"/>
    </source>
</evidence>
<protein>
    <recommendedName>
        <fullName evidence="9">BED-type domain-containing protein</fullName>
    </recommendedName>
</protein>
<keyword evidence="2" id="KW-0479">Metal-binding</keyword>
<dbReference type="Proteomes" id="UP001459277">
    <property type="component" value="Unassembled WGS sequence"/>
</dbReference>
<evidence type="ECO:0000256" key="4">
    <source>
        <dbReference type="ARBA" id="ARBA00022833"/>
    </source>
</evidence>
<dbReference type="GO" id="GO:0003677">
    <property type="term" value="F:DNA binding"/>
    <property type="evidence" value="ECO:0007669"/>
    <property type="project" value="UniProtKB-KW"/>
</dbReference>
<evidence type="ECO:0000256" key="7">
    <source>
        <dbReference type="PROSITE-ProRule" id="PRU00027"/>
    </source>
</evidence>
<evidence type="ECO:0000313" key="11">
    <source>
        <dbReference type="Proteomes" id="UP001459277"/>
    </source>
</evidence>
<evidence type="ECO:0000256" key="1">
    <source>
        <dbReference type="ARBA" id="ARBA00004123"/>
    </source>
</evidence>
<comment type="subcellular location">
    <subcellularLocation>
        <location evidence="1">Nucleus</location>
    </subcellularLocation>
</comment>
<dbReference type="PANTHER" id="PTHR32166:SF122">
    <property type="entry name" value="OS09G0499600 PROTEIN"/>
    <property type="match status" value="1"/>
</dbReference>
<sequence length="749" mass="87280">MGDRRKRNKEKDPTWDHCLRINDDKTSRLKLKCNYCSNEYWGGVIRMKNHLAHTHKDVKPCLKVPEDVKNYFAKLLENIKKKKEQLDDEFDVECLQEDELQKIGGDNAKKGTMDAYLKGKSNSKQVTLPSLVKDRTATCLAISRFFYAHAIPFHLVKSPLFKKMMDSVANYGKGLKLPTYHETRVTFLKKEVENMHFTLDKYKNEWKKTGCTLMSDGWTDNRERSITNFLVNSPKGTIFLKSIDTSDISKNAENLFQLLDSLVQEIGEENVVQVVTDSASAYVSAGEKLMEKRRKIFWNPCAAHCIDLMLHDIGDLPVHANTIKKAKKITVFIYRHIWVLDLMRKYTKGRELARQGVTRFATAYLTLKSIYQQKIGLRSMFASEEWAKSPYAKKSDGINVQLIVLSDPKFWPAIKFCLKCVIPLVKVLRLVDGDAKPAMSYIYEAMDRAKEQIRKNFNDVQRRYRPILRIIETRWELQLHRPLHAAAYFLNPKFHYDPNFVANEEVRVGLYEVIEKMCPTALERCRIDLQLEKFDKAEGLFGKEMAILTRTKKQPALWWESYGVHCKELQNLAIRVLSLTCCATGCERNWSTFDHVHTKKRNRLEQKRVNALVFVNYNINLELRQIKREENGDSYDPICLSDMESDDEWITEKEEPCLPEDTSWMDIHECFEVNEEGCSRKRKRGPRNLNAKNKTKEKVIEVEEPDEIVDVGDDEEDVQEDANDEMILQDDEDDNFIDLDYGDDFDDFD</sequence>
<keyword evidence="6" id="KW-0539">Nucleus</keyword>
<keyword evidence="3 7" id="KW-0863">Zinc-finger</keyword>
<feature type="region of interest" description="Disordered" evidence="8">
    <location>
        <begin position="708"/>
        <end position="749"/>
    </location>
</feature>
<dbReference type="PANTHER" id="PTHR32166">
    <property type="entry name" value="OSJNBA0013A04.12 PROTEIN"/>
    <property type="match status" value="1"/>
</dbReference>
<organism evidence="10 11">
    <name type="scientific">Lithocarpus litseifolius</name>
    <dbReference type="NCBI Taxonomy" id="425828"/>
    <lineage>
        <taxon>Eukaryota</taxon>
        <taxon>Viridiplantae</taxon>
        <taxon>Streptophyta</taxon>
        <taxon>Embryophyta</taxon>
        <taxon>Tracheophyta</taxon>
        <taxon>Spermatophyta</taxon>
        <taxon>Magnoliopsida</taxon>
        <taxon>eudicotyledons</taxon>
        <taxon>Gunneridae</taxon>
        <taxon>Pentapetalae</taxon>
        <taxon>rosids</taxon>
        <taxon>fabids</taxon>
        <taxon>Fagales</taxon>
        <taxon>Fagaceae</taxon>
        <taxon>Lithocarpus</taxon>
    </lineage>
</organism>
<dbReference type="AlphaFoldDB" id="A0AAW2CGT1"/>
<dbReference type="Pfam" id="PF05699">
    <property type="entry name" value="Dimer_Tnp_hAT"/>
    <property type="match status" value="1"/>
</dbReference>
<dbReference type="GO" id="GO:0046983">
    <property type="term" value="F:protein dimerization activity"/>
    <property type="evidence" value="ECO:0007669"/>
    <property type="project" value="InterPro"/>
</dbReference>
<evidence type="ECO:0000256" key="3">
    <source>
        <dbReference type="ARBA" id="ARBA00022771"/>
    </source>
</evidence>
<reference evidence="10 11" key="1">
    <citation type="submission" date="2024-01" db="EMBL/GenBank/DDBJ databases">
        <title>A telomere-to-telomere, gap-free genome of sweet tea (Lithocarpus litseifolius).</title>
        <authorList>
            <person name="Zhou J."/>
        </authorList>
    </citation>
    <scope>NUCLEOTIDE SEQUENCE [LARGE SCALE GENOMIC DNA]</scope>
    <source>
        <strain evidence="10">Zhou-2022a</strain>
        <tissue evidence="10">Leaf</tissue>
    </source>
</reference>